<protein>
    <submittedName>
        <fullName evidence="1">Uncharacterized protein</fullName>
    </submittedName>
</protein>
<dbReference type="AlphaFoldDB" id="A0AA36HH52"/>
<dbReference type="Proteomes" id="UP001176961">
    <property type="component" value="Unassembled WGS sequence"/>
</dbReference>
<gene>
    <name evidence="1" type="ORF">CYNAS_LOCUS21816</name>
</gene>
<organism evidence="1 2">
    <name type="scientific">Cylicocyclus nassatus</name>
    <name type="common">Nematode worm</name>
    <dbReference type="NCBI Taxonomy" id="53992"/>
    <lineage>
        <taxon>Eukaryota</taxon>
        <taxon>Metazoa</taxon>
        <taxon>Ecdysozoa</taxon>
        <taxon>Nematoda</taxon>
        <taxon>Chromadorea</taxon>
        <taxon>Rhabditida</taxon>
        <taxon>Rhabditina</taxon>
        <taxon>Rhabditomorpha</taxon>
        <taxon>Strongyloidea</taxon>
        <taxon>Strongylidae</taxon>
        <taxon>Cylicocyclus</taxon>
    </lineage>
</organism>
<evidence type="ECO:0000313" key="1">
    <source>
        <dbReference type="EMBL" id="CAJ0609833.1"/>
    </source>
</evidence>
<keyword evidence="2" id="KW-1185">Reference proteome</keyword>
<accession>A0AA36HH52</accession>
<sequence>MLIIGTKPQRASPATQLRVESNTRLRSSSMTFYVWSSNRLAIHDCGPDPSDIWNFAHGIVSTLNDFIVDALSLGNEDLEGYRSNAIRSLRTSFWISLGTSDEEKKIKKEKKRKKARKNSTICWSKKLSTAAESPVSQKHSRMSVNIASTKENLCLQRNTRLCRSDLVERTRQVGRSQNGRGKRYTEVKFDPVAVLFDPDA</sequence>
<proteinExistence type="predicted"/>
<evidence type="ECO:0000313" key="2">
    <source>
        <dbReference type="Proteomes" id="UP001176961"/>
    </source>
</evidence>
<dbReference type="EMBL" id="CATQJL010000326">
    <property type="protein sequence ID" value="CAJ0609833.1"/>
    <property type="molecule type" value="Genomic_DNA"/>
</dbReference>
<reference evidence="1" key="1">
    <citation type="submission" date="2023-07" db="EMBL/GenBank/DDBJ databases">
        <authorList>
            <consortium name="CYATHOMIX"/>
        </authorList>
    </citation>
    <scope>NUCLEOTIDE SEQUENCE</scope>
    <source>
        <strain evidence="1">N/A</strain>
    </source>
</reference>
<name>A0AA36HH52_CYLNA</name>
<comment type="caution">
    <text evidence="1">The sequence shown here is derived from an EMBL/GenBank/DDBJ whole genome shotgun (WGS) entry which is preliminary data.</text>
</comment>